<dbReference type="EMBL" id="JH688450">
    <property type="protein sequence ID" value="EJD33081.1"/>
    <property type="molecule type" value="Genomic_DNA"/>
</dbReference>
<gene>
    <name evidence="2" type="ORF">AURDEDRAFT_131867</name>
</gene>
<feature type="compositionally biased region" description="Basic residues" evidence="1">
    <location>
        <begin position="128"/>
        <end position="140"/>
    </location>
</feature>
<dbReference type="Proteomes" id="UP000006514">
    <property type="component" value="Unassembled WGS sequence"/>
</dbReference>
<reference evidence="3" key="1">
    <citation type="journal article" date="2012" name="Science">
        <title>The Paleozoic origin of enzymatic lignin decomposition reconstructed from 31 fungal genomes.</title>
        <authorList>
            <person name="Floudas D."/>
            <person name="Binder M."/>
            <person name="Riley R."/>
            <person name="Barry K."/>
            <person name="Blanchette R.A."/>
            <person name="Henrissat B."/>
            <person name="Martinez A.T."/>
            <person name="Otillar R."/>
            <person name="Spatafora J.W."/>
            <person name="Yadav J.S."/>
            <person name="Aerts A."/>
            <person name="Benoit I."/>
            <person name="Boyd A."/>
            <person name="Carlson A."/>
            <person name="Copeland A."/>
            <person name="Coutinho P.M."/>
            <person name="de Vries R.P."/>
            <person name="Ferreira P."/>
            <person name="Findley K."/>
            <person name="Foster B."/>
            <person name="Gaskell J."/>
            <person name="Glotzer D."/>
            <person name="Gorecki P."/>
            <person name="Heitman J."/>
            <person name="Hesse C."/>
            <person name="Hori C."/>
            <person name="Igarashi K."/>
            <person name="Jurgens J.A."/>
            <person name="Kallen N."/>
            <person name="Kersten P."/>
            <person name="Kohler A."/>
            <person name="Kuees U."/>
            <person name="Kumar T.K.A."/>
            <person name="Kuo A."/>
            <person name="LaButti K."/>
            <person name="Larrondo L.F."/>
            <person name="Lindquist E."/>
            <person name="Ling A."/>
            <person name="Lombard V."/>
            <person name="Lucas S."/>
            <person name="Lundell T."/>
            <person name="Martin R."/>
            <person name="McLaughlin D.J."/>
            <person name="Morgenstern I."/>
            <person name="Morin E."/>
            <person name="Murat C."/>
            <person name="Nagy L.G."/>
            <person name="Nolan M."/>
            <person name="Ohm R.A."/>
            <person name="Patyshakuliyeva A."/>
            <person name="Rokas A."/>
            <person name="Ruiz-Duenas F.J."/>
            <person name="Sabat G."/>
            <person name="Salamov A."/>
            <person name="Samejima M."/>
            <person name="Schmutz J."/>
            <person name="Slot J.C."/>
            <person name="St John F."/>
            <person name="Stenlid J."/>
            <person name="Sun H."/>
            <person name="Sun S."/>
            <person name="Syed K."/>
            <person name="Tsang A."/>
            <person name="Wiebenga A."/>
            <person name="Young D."/>
            <person name="Pisabarro A."/>
            <person name="Eastwood D.C."/>
            <person name="Martin F."/>
            <person name="Cullen D."/>
            <person name="Grigoriev I.V."/>
            <person name="Hibbett D.S."/>
        </authorList>
    </citation>
    <scope>NUCLEOTIDE SEQUENCE [LARGE SCALE GENOMIC DNA]</scope>
    <source>
        <strain evidence="3">TFB10046</strain>
    </source>
</reference>
<dbReference type="eggNOG" id="KOG1216">
    <property type="taxonomic scope" value="Eukaryota"/>
</dbReference>
<feature type="compositionally biased region" description="Low complexity" evidence="1">
    <location>
        <begin position="83"/>
        <end position="100"/>
    </location>
</feature>
<feature type="compositionally biased region" description="Acidic residues" evidence="1">
    <location>
        <begin position="259"/>
        <end position="298"/>
    </location>
</feature>
<feature type="region of interest" description="Disordered" evidence="1">
    <location>
        <begin position="244"/>
        <end position="298"/>
    </location>
</feature>
<organism evidence="2 3">
    <name type="scientific">Auricularia subglabra (strain TFB-10046 / SS5)</name>
    <name type="common">White-rot fungus</name>
    <name type="synonym">Auricularia delicata (strain TFB10046)</name>
    <dbReference type="NCBI Taxonomy" id="717982"/>
    <lineage>
        <taxon>Eukaryota</taxon>
        <taxon>Fungi</taxon>
        <taxon>Dikarya</taxon>
        <taxon>Basidiomycota</taxon>
        <taxon>Agaricomycotina</taxon>
        <taxon>Agaricomycetes</taxon>
        <taxon>Auriculariales</taxon>
        <taxon>Auriculariaceae</taxon>
        <taxon>Auricularia</taxon>
    </lineage>
</organism>
<feature type="region of interest" description="Disordered" evidence="1">
    <location>
        <begin position="1"/>
        <end position="116"/>
    </location>
</feature>
<evidence type="ECO:0000256" key="1">
    <source>
        <dbReference type="SAM" id="MobiDB-lite"/>
    </source>
</evidence>
<accession>J0L9N6</accession>
<dbReference type="OrthoDB" id="2755069at2759"/>
<protein>
    <submittedName>
        <fullName evidence="2">Uncharacterized protein</fullName>
    </submittedName>
</protein>
<sequence length="298" mass="32434">MAVTKTKSNHSRRSSSPSTEGRGLPEKEVAAKTAARKAKAGGAKKGSSASSPHTDKGPMAQASRNGSRTAEPTAGSPRHDDGPAASQPSSSTAPQATSTKKTGKSSSRSKARELEEQLARVQALYKHERAKRKKLQKRANKNADAQASGKITRPKGSAGDNYSLQTAMGLKDKRETYLACRPQLAVKRCVDRAGLDENIHMRNQDVLKLGLVYKAAREANPYLKQFAQDWATFEFVRMLLRNRRQQNRKRARRAAQEEAAADDEDDEEEDDQDDDEDEDDGSGSDEDESGSGSGSDDD</sequence>
<dbReference type="AlphaFoldDB" id="J0L9N6"/>
<keyword evidence="3" id="KW-1185">Reference proteome</keyword>
<name>J0L9N6_AURST</name>
<evidence type="ECO:0000313" key="3">
    <source>
        <dbReference type="Proteomes" id="UP000006514"/>
    </source>
</evidence>
<proteinExistence type="predicted"/>
<evidence type="ECO:0000313" key="2">
    <source>
        <dbReference type="EMBL" id="EJD33081.1"/>
    </source>
</evidence>
<feature type="region of interest" description="Disordered" evidence="1">
    <location>
        <begin position="128"/>
        <end position="162"/>
    </location>
</feature>
<feature type="compositionally biased region" description="Basic residues" evidence="1">
    <location>
        <begin position="244"/>
        <end position="253"/>
    </location>
</feature>
<dbReference type="OMA" id="TNDWATE"/>
<dbReference type="KEGG" id="adl:AURDEDRAFT_131867"/>
<dbReference type="InParanoid" id="J0L9N6"/>